<comment type="caution">
    <text evidence="8">The sequence shown here is derived from an EMBL/GenBank/DDBJ whole genome shotgun (WGS) entry which is preliminary data.</text>
</comment>
<dbReference type="InterPro" id="IPR037185">
    <property type="entry name" value="EmrE-like"/>
</dbReference>
<evidence type="ECO:0000256" key="3">
    <source>
        <dbReference type="ARBA" id="ARBA00022692"/>
    </source>
</evidence>
<feature type="transmembrane region" description="Helical" evidence="6">
    <location>
        <begin position="122"/>
        <end position="141"/>
    </location>
</feature>
<dbReference type="PANTHER" id="PTHR42920">
    <property type="entry name" value="OS03G0707200 PROTEIN-RELATED"/>
    <property type="match status" value="1"/>
</dbReference>
<evidence type="ECO:0000256" key="2">
    <source>
        <dbReference type="ARBA" id="ARBA00022475"/>
    </source>
</evidence>
<dbReference type="Pfam" id="PF00892">
    <property type="entry name" value="EamA"/>
    <property type="match status" value="2"/>
</dbReference>
<accession>A0A948TPZ2</accession>
<proteinExistence type="predicted"/>
<dbReference type="PANTHER" id="PTHR42920:SF11">
    <property type="entry name" value="INNER MEMBRANE PROTEIN YTFF"/>
    <property type="match status" value="1"/>
</dbReference>
<comment type="subcellular location">
    <subcellularLocation>
        <location evidence="1">Cell membrane</location>
        <topology evidence="1">Multi-pass membrane protein</topology>
    </subcellularLocation>
</comment>
<evidence type="ECO:0000256" key="5">
    <source>
        <dbReference type="ARBA" id="ARBA00023136"/>
    </source>
</evidence>
<dbReference type="Proteomes" id="UP000784286">
    <property type="component" value="Unassembled WGS sequence"/>
</dbReference>
<feature type="transmembrane region" description="Helical" evidence="6">
    <location>
        <begin position="245"/>
        <end position="264"/>
    </location>
</feature>
<protein>
    <submittedName>
        <fullName evidence="8">DMT family transporter</fullName>
    </submittedName>
</protein>
<keyword evidence="4 6" id="KW-1133">Transmembrane helix</keyword>
<gene>
    <name evidence="8" type="ORF">H9928_13145</name>
</gene>
<reference evidence="8" key="2">
    <citation type="submission" date="2021-04" db="EMBL/GenBank/DDBJ databases">
        <authorList>
            <person name="Gilroy R."/>
        </authorList>
    </citation>
    <scope>NUCLEOTIDE SEQUENCE</scope>
    <source>
        <strain evidence="8">8470</strain>
    </source>
</reference>
<dbReference type="SUPFAM" id="SSF103481">
    <property type="entry name" value="Multidrug resistance efflux transporter EmrE"/>
    <property type="match status" value="2"/>
</dbReference>
<feature type="transmembrane region" description="Helical" evidence="6">
    <location>
        <begin position="181"/>
        <end position="199"/>
    </location>
</feature>
<evidence type="ECO:0000256" key="6">
    <source>
        <dbReference type="SAM" id="Phobius"/>
    </source>
</evidence>
<reference evidence="8" key="1">
    <citation type="journal article" date="2021" name="PeerJ">
        <title>Extensive microbial diversity within the chicken gut microbiome revealed by metagenomics and culture.</title>
        <authorList>
            <person name="Gilroy R."/>
            <person name="Ravi A."/>
            <person name="Getino M."/>
            <person name="Pursley I."/>
            <person name="Horton D.L."/>
            <person name="Alikhan N.F."/>
            <person name="Baker D."/>
            <person name="Gharbi K."/>
            <person name="Hall N."/>
            <person name="Watson M."/>
            <person name="Adriaenssens E.M."/>
            <person name="Foster-Nyarko E."/>
            <person name="Jarju S."/>
            <person name="Secka A."/>
            <person name="Antonio M."/>
            <person name="Oren A."/>
            <person name="Chaudhuri R.R."/>
            <person name="La Ragione R."/>
            <person name="Hildebrand F."/>
            <person name="Pallen M.J."/>
        </authorList>
    </citation>
    <scope>NUCLEOTIDE SEQUENCE</scope>
    <source>
        <strain evidence="8">8470</strain>
    </source>
</reference>
<feature type="transmembrane region" description="Helical" evidence="6">
    <location>
        <begin position="153"/>
        <end position="169"/>
    </location>
</feature>
<dbReference type="EMBL" id="JAHLFJ010000123">
    <property type="protein sequence ID" value="MBU3857453.1"/>
    <property type="molecule type" value="Genomic_DNA"/>
</dbReference>
<feature type="domain" description="EamA" evidence="7">
    <location>
        <begin position="150"/>
        <end position="285"/>
    </location>
</feature>
<feature type="transmembrane region" description="Helical" evidence="6">
    <location>
        <begin position="35"/>
        <end position="54"/>
    </location>
</feature>
<feature type="transmembrane region" description="Helical" evidence="6">
    <location>
        <begin position="270"/>
        <end position="286"/>
    </location>
</feature>
<feature type="transmembrane region" description="Helical" evidence="6">
    <location>
        <begin position="95"/>
        <end position="115"/>
    </location>
</feature>
<organism evidence="8 9">
    <name type="scientific">Candidatus Phocaeicola excrementipullorum</name>
    <dbReference type="NCBI Taxonomy" id="2838731"/>
    <lineage>
        <taxon>Bacteria</taxon>
        <taxon>Pseudomonadati</taxon>
        <taxon>Bacteroidota</taxon>
        <taxon>Bacteroidia</taxon>
        <taxon>Bacteroidales</taxon>
        <taxon>Bacteroidaceae</taxon>
        <taxon>Phocaeicola</taxon>
    </lineage>
</organism>
<name>A0A948TPZ2_9BACT</name>
<keyword evidence="3 6" id="KW-0812">Transmembrane</keyword>
<keyword evidence="2" id="KW-1003">Cell membrane</keyword>
<feature type="transmembrane region" description="Helical" evidence="6">
    <location>
        <begin position="66"/>
        <end position="83"/>
    </location>
</feature>
<feature type="domain" description="EamA" evidence="7">
    <location>
        <begin position="8"/>
        <end position="138"/>
    </location>
</feature>
<evidence type="ECO:0000313" key="9">
    <source>
        <dbReference type="Proteomes" id="UP000784286"/>
    </source>
</evidence>
<feature type="transmembrane region" description="Helical" evidence="6">
    <location>
        <begin position="214"/>
        <end position="233"/>
    </location>
</feature>
<evidence type="ECO:0000256" key="4">
    <source>
        <dbReference type="ARBA" id="ARBA00022989"/>
    </source>
</evidence>
<evidence type="ECO:0000256" key="1">
    <source>
        <dbReference type="ARBA" id="ARBA00004651"/>
    </source>
</evidence>
<evidence type="ECO:0000259" key="7">
    <source>
        <dbReference type="Pfam" id="PF00892"/>
    </source>
</evidence>
<dbReference type="GO" id="GO:0005886">
    <property type="term" value="C:plasma membrane"/>
    <property type="evidence" value="ECO:0007669"/>
    <property type="project" value="UniProtKB-SubCell"/>
</dbReference>
<dbReference type="AlphaFoldDB" id="A0A948TPZ2"/>
<dbReference type="InterPro" id="IPR051258">
    <property type="entry name" value="Diverse_Substrate_Transporter"/>
</dbReference>
<sequence>MKSENLFHLLAIVTVCIWGTTFVSSKILISSGLPPAEIFLYRFLVAYICLLAISHKKFMANSLRDELFLLLAGLFGGSLYFITENTALEITQASNVSLLVCTTPVFTQLLSRLFYKEKFRRFFLPGTVIALTGVALIVCNGNETLEFNLSGDLLTLAAAVSWALYCMVLRRLGSAYPTLFITRKVFFYGILSLPVYFAFRPEELHIGLLLRPEVYSNLLFLGLIASMLCYISWNATVRMIGASKASNYLYINPLATIITAHLILGEKITLTSLLGAACIVGGVYLAERK</sequence>
<evidence type="ECO:0000313" key="8">
    <source>
        <dbReference type="EMBL" id="MBU3857453.1"/>
    </source>
</evidence>
<dbReference type="InterPro" id="IPR000620">
    <property type="entry name" value="EamA_dom"/>
</dbReference>
<keyword evidence="5 6" id="KW-0472">Membrane</keyword>